<dbReference type="Gene3D" id="3.40.109.10">
    <property type="entry name" value="NADH Oxidase"/>
    <property type="match status" value="1"/>
</dbReference>
<dbReference type="AlphaFoldDB" id="A0A8K1CTI1"/>
<proteinExistence type="predicted"/>
<dbReference type="Proteomes" id="UP000794436">
    <property type="component" value="Unassembled WGS sequence"/>
</dbReference>
<dbReference type="InterPro" id="IPR050461">
    <property type="entry name" value="Nitroreductase_HadB/RutE"/>
</dbReference>
<gene>
    <name evidence="2" type="ORF">Poli38472_001466</name>
</gene>
<feature type="domain" description="Nitroreductase" evidence="1">
    <location>
        <begin position="36"/>
        <end position="232"/>
    </location>
</feature>
<comment type="caution">
    <text evidence="2">The sequence shown here is derived from an EMBL/GenBank/DDBJ whole genome shotgun (WGS) entry which is preliminary data.</text>
</comment>
<dbReference type="PANTHER" id="PTHR43543:SF1">
    <property type="entry name" value="MALONIC SEMIALDEHYDE REDUCTASE RUTE-RELATED"/>
    <property type="match status" value="1"/>
</dbReference>
<reference evidence="2" key="1">
    <citation type="submission" date="2019-03" db="EMBL/GenBank/DDBJ databases">
        <title>Long read genome sequence of the mycoparasitic Pythium oligandrum ATCC 38472 isolated from sugarbeet rhizosphere.</title>
        <authorList>
            <person name="Gaulin E."/>
        </authorList>
    </citation>
    <scope>NUCLEOTIDE SEQUENCE</scope>
    <source>
        <strain evidence="2">ATCC 38472_TT</strain>
    </source>
</reference>
<dbReference type="OrthoDB" id="41362at2759"/>
<dbReference type="Pfam" id="PF00881">
    <property type="entry name" value="Nitroreductase"/>
    <property type="match status" value="1"/>
</dbReference>
<name>A0A8K1CTI1_PYTOL</name>
<protein>
    <recommendedName>
        <fullName evidence="1">Nitroreductase domain-containing protein</fullName>
    </recommendedName>
</protein>
<evidence type="ECO:0000259" key="1">
    <source>
        <dbReference type="Pfam" id="PF00881"/>
    </source>
</evidence>
<evidence type="ECO:0000313" key="2">
    <source>
        <dbReference type="EMBL" id="TMW69310.1"/>
    </source>
</evidence>
<sequence length="277" mass="30125">MLRQAHGVATTARRSTSLVRRFKHGDAREQLRQLLLSRASARGFSPEPVPDDVLANVVKMTQRAPSAFNTQPYACILVRDQADRDRLAGAMLASNGQKVKDAPVVAVFAADLEPSRRVPRLQKMMYDNGASPAEVNNLPLYLRMFAGEGHIADGIRSVISTVISPLRAVPGAVPTIAWSFKQTTFAAATFLHAAESQGLVTRPMEGYDETRVRAALDIPDRYGIPVIIGCGYPKADAETSSRGPSPRLEAIEVFFDGKFGQSSANIFVNSKEAQKTE</sequence>
<evidence type="ECO:0000313" key="3">
    <source>
        <dbReference type="Proteomes" id="UP000794436"/>
    </source>
</evidence>
<keyword evidence="3" id="KW-1185">Reference proteome</keyword>
<dbReference type="InterPro" id="IPR029479">
    <property type="entry name" value="Nitroreductase"/>
</dbReference>
<accession>A0A8K1CTI1</accession>
<dbReference type="GO" id="GO:0016491">
    <property type="term" value="F:oxidoreductase activity"/>
    <property type="evidence" value="ECO:0007669"/>
    <property type="project" value="InterPro"/>
</dbReference>
<dbReference type="InterPro" id="IPR000415">
    <property type="entry name" value="Nitroreductase-like"/>
</dbReference>
<organism evidence="2 3">
    <name type="scientific">Pythium oligandrum</name>
    <name type="common">Mycoparasitic fungus</name>
    <dbReference type="NCBI Taxonomy" id="41045"/>
    <lineage>
        <taxon>Eukaryota</taxon>
        <taxon>Sar</taxon>
        <taxon>Stramenopiles</taxon>
        <taxon>Oomycota</taxon>
        <taxon>Peronosporomycetes</taxon>
        <taxon>Pythiales</taxon>
        <taxon>Pythiaceae</taxon>
        <taxon>Pythium</taxon>
    </lineage>
</organism>
<dbReference type="SUPFAM" id="SSF55469">
    <property type="entry name" value="FMN-dependent nitroreductase-like"/>
    <property type="match status" value="1"/>
</dbReference>
<dbReference type="EMBL" id="SPLM01000001">
    <property type="protein sequence ID" value="TMW69310.1"/>
    <property type="molecule type" value="Genomic_DNA"/>
</dbReference>
<dbReference type="PANTHER" id="PTHR43543">
    <property type="entry name" value="MALONIC SEMIALDEHYDE REDUCTASE RUTE-RELATED"/>
    <property type="match status" value="1"/>
</dbReference>